<accession>A0ABD2P783</accession>
<evidence type="ECO:0000313" key="2">
    <source>
        <dbReference type="Proteomes" id="UP001516400"/>
    </source>
</evidence>
<evidence type="ECO:0000313" key="1">
    <source>
        <dbReference type="EMBL" id="KAL3286816.1"/>
    </source>
</evidence>
<sequence length="101" mass="11099">MVSSPNLVEQSLKHIMESAKSLVKLLNKNIIQAEIHDQNKSDKKTSYNALVSSNQWTGLNSLAGTSGESDPTKSTCPEHSPSLLQWNIHSAKSNIENLKLI</sequence>
<dbReference type="AlphaFoldDB" id="A0ABD2P783"/>
<dbReference type="Proteomes" id="UP001516400">
    <property type="component" value="Unassembled WGS sequence"/>
</dbReference>
<protein>
    <submittedName>
        <fullName evidence="1">Uncharacterized protein</fullName>
    </submittedName>
</protein>
<dbReference type="EMBL" id="JABFTP020000185">
    <property type="protein sequence ID" value="KAL3286816.1"/>
    <property type="molecule type" value="Genomic_DNA"/>
</dbReference>
<keyword evidence="2" id="KW-1185">Reference proteome</keyword>
<organism evidence="1 2">
    <name type="scientific">Cryptolaemus montrouzieri</name>
    <dbReference type="NCBI Taxonomy" id="559131"/>
    <lineage>
        <taxon>Eukaryota</taxon>
        <taxon>Metazoa</taxon>
        <taxon>Ecdysozoa</taxon>
        <taxon>Arthropoda</taxon>
        <taxon>Hexapoda</taxon>
        <taxon>Insecta</taxon>
        <taxon>Pterygota</taxon>
        <taxon>Neoptera</taxon>
        <taxon>Endopterygota</taxon>
        <taxon>Coleoptera</taxon>
        <taxon>Polyphaga</taxon>
        <taxon>Cucujiformia</taxon>
        <taxon>Coccinelloidea</taxon>
        <taxon>Coccinellidae</taxon>
        <taxon>Scymninae</taxon>
        <taxon>Scymnini</taxon>
        <taxon>Cryptolaemus</taxon>
    </lineage>
</organism>
<reference evidence="1 2" key="1">
    <citation type="journal article" date="2021" name="BMC Biol.">
        <title>Horizontally acquired antibacterial genes associated with adaptive radiation of ladybird beetles.</title>
        <authorList>
            <person name="Li H.S."/>
            <person name="Tang X.F."/>
            <person name="Huang Y.H."/>
            <person name="Xu Z.Y."/>
            <person name="Chen M.L."/>
            <person name="Du X.Y."/>
            <person name="Qiu B.Y."/>
            <person name="Chen P.T."/>
            <person name="Zhang W."/>
            <person name="Slipinski A."/>
            <person name="Escalona H.E."/>
            <person name="Waterhouse R.M."/>
            <person name="Zwick A."/>
            <person name="Pang H."/>
        </authorList>
    </citation>
    <scope>NUCLEOTIDE SEQUENCE [LARGE SCALE GENOMIC DNA]</scope>
    <source>
        <strain evidence="1">SYSU2018</strain>
    </source>
</reference>
<comment type="caution">
    <text evidence="1">The sequence shown here is derived from an EMBL/GenBank/DDBJ whole genome shotgun (WGS) entry which is preliminary data.</text>
</comment>
<proteinExistence type="predicted"/>
<feature type="non-terminal residue" evidence="1">
    <location>
        <position position="101"/>
    </location>
</feature>
<name>A0ABD2P783_9CUCU</name>
<gene>
    <name evidence="1" type="ORF">HHI36_001308</name>
</gene>